<dbReference type="Gene3D" id="2.60.120.260">
    <property type="entry name" value="Galactose-binding domain-like"/>
    <property type="match status" value="1"/>
</dbReference>
<feature type="chain" id="PRO_5012046913" description="CBM-cenC domain-containing protein" evidence="1">
    <location>
        <begin position="22"/>
        <end position="358"/>
    </location>
</feature>
<name>A0A1L7X3A3_9HELO</name>
<dbReference type="OrthoDB" id="10589098at2759"/>
<evidence type="ECO:0008006" key="4">
    <source>
        <dbReference type="Google" id="ProtNLM"/>
    </source>
</evidence>
<evidence type="ECO:0000313" key="3">
    <source>
        <dbReference type="Proteomes" id="UP000184330"/>
    </source>
</evidence>
<reference evidence="2 3" key="1">
    <citation type="submission" date="2016-03" db="EMBL/GenBank/DDBJ databases">
        <authorList>
            <person name="Ploux O."/>
        </authorList>
    </citation>
    <scope>NUCLEOTIDE SEQUENCE [LARGE SCALE GENOMIC DNA]</scope>
    <source>
        <strain evidence="2 3">UAMH 11012</strain>
    </source>
</reference>
<keyword evidence="3" id="KW-1185">Reference proteome</keyword>
<protein>
    <recommendedName>
        <fullName evidence="4">CBM-cenC domain-containing protein</fullName>
    </recommendedName>
</protein>
<evidence type="ECO:0000256" key="1">
    <source>
        <dbReference type="SAM" id="SignalP"/>
    </source>
</evidence>
<sequence length="358" mass="36993">MLSYTSRVAAFAWLAAGVVEAGFLDERDVGCSVTVTESSFVSTATEFINTATIYATMEAAPTTVYTTISGDCPSASSSSLSSCVATVTQTPNMTTITETVYGTLSYSMIATSNITVYTTVSGSDCVASSSSFSTSSAVSLSSTQAPTSTSDASLLPIPSALGVSNSAASSSISPSDAFSSSPSAIPTSTVTSSSSSISISSGCTSVPTLLNPSFENDVLDPWAQLSNFDTGASAPTIIFNASNPMNGSYYLSQTLYDGTNAMIYQDVSICPSTSYTASFYGLQVGQGKCYIQLCESRNTYSKCGAQVQLPKKGAVAKATLTWTSYKTVTAARIEAYVECLGTTPGHVNTVLIDDITFG</sequence>
<evidence type="ECO:0000313" key="2">
    <source>
        <dbReference type="EMBL" id="CZR59502.1"/>
    </source>
</evidence>
<keyword evidence="1" id="KW-0732">Signal</keyword>
<feature type="signal peptide" evidence="1">
    <location>
        <begin position="1"/>
        <end position="21"/>
    </location>
</feature>
<dbReference type="EMBL" id="FJOG01000014">
    <property type="protein sequence ID" value="CZR59502.1"/>
    <property type="molecule type" value="Genomic_DNA"/>
</dbReference>
<proteinExistence type="predicted"/>
<accession>A0A1L7X3A3</accession>
<dbReference type="Proteomes" id="UP000184330">
    <property type="component" value="Unassembled WGS sequence"/>
</dbReference>
<dbReference type="AlphaFoldDB" id="A0A1L7X3A3"/>
<organism evidence="2 3">
    <name type="scientific">Phialocephala subalpina</name>
    <dbReference type="NCBI Taxonomy" id="576137"/>
    <lineage>
        <taxon>Eukaryota</taxon>
        <taxon>Fungi</taxon>
        <taxon>Dikarya</taxon>
        <taxon>Ascomycota</taxon>
        <taxon>Pezizomycotina</taxon>
        <taxon>Leotiomycetes</taxon>
        <taxon>Helotiales</taxon>
        <taxon>Mollisiaceae</taxon>
        <taxon>Phialocephala</taxon>
        <taxon>Phialocephala fortinii species complex</taxon>
    </lineage>
</organism>
<gene>
    <name evidence="2" type="ORF">PAC_09394</name>
</gene>